<comment type="caution">
    <text evidence="1">The sequence shown here is derived from an EMBL/GenBank/DDBJ whole genome shotgun (WGS) entry which is preliminary data.</text>
</comment>
<keyword evidence="2" id="KW-1185">Reference proteome</keyword>
<gene>
    <name evidence="1" type="ORF">NM208_g5602</name>
</gene>
<organism evidence="1 2">
    <name type="scientific">Fusarium decemcellulare</name>
    <dbReference type="NCBI Taxonomy" id="57161"/>
    <lineage>
        <taxon>Eukaryota</taxon>
        <taxon>Fungi</taxon>
        <taxon>Dikarya</taxon>
        <taxon>Ascomycota</taxon>
        <taxon>Pezizomycotina</taxon>
        <taxon>Sordariomycetes</taxon>
        <taxon>Hypocreomycetidae</taxon>
        <taxon>Hypocreales</taxon>
        <taxon>Nectriaceae</taxon>
        <taxon>Fusarium</taxon>
        <taxon>Fusarium decemcellulare species complex</taxon>
    </lineage>
</organism>
<dbReference type="EMBL" id="JANRMS010000476">
    <property type="protein sequence ID" value="KAJ3539146.1"/>
    <property type="molecule type" value="Genomic_DNA"/>
</dbReference>
<evidence type="ECO:0000313" key="1">
    <source>
        <dbReference type="EMBL" id="KAJ3539146.1"/>
    </source>
</evidence>
<sequence length="691" mass="77175">MPKPIRTRVGRTRTFTGCRTCRRRHTKCDEGKPSCRVCQQSGLVCGGYAARLLWATQDVAETQEQQSDDTSKLRYPLFSDAERQVMSEGLLESLGTQLAEDVLVDLDSASKKIPKHRTFSVSKGPFGAFQLSKDQSTLMTPSPPSTTSSDCIIVHGDEADTGPPKECTDEWAQQLNEMDFDPLGDSLDLALELISQGESGVAPTMFSESLPDLFVDFGAEASLFSNEDVTGDIASIRESIDVGSREQNESLNALLREPSPSPSGTSLPEQASSLLRYYKSRIEEATTALKAKRKSPWELVFLPCAFQTFAELSLLGNASHTRATILYALLARSAFQLDKSTSNQNADGYWWVVGKRHLDKARCHVKNVLELEMSGSRQAEYEELLMAFLAMAVTSFSHGGRAAQNFLLDAERLIRVRGLTDQKPQKTRLLHHLYTYLRLIAESISTFTGLNSRDQPKGFLVSPSSQTFRVSEESLNVGLDPTIEKTAQVGYSDIHLEVQGLWAETLHPIIHGIPESLMTLLSQTTSLANEKEYLDSRAACDAKVSADLKRHVKTLEKRIWSWSLSSEFSINSKLYTEQELIHHPQTQSMVLAIHRALVIHFYRRIHDISAMILQDIVRETLEHLEPCMEKMVEDEDFTPSLAWAAFIAASEAIIPELQERALKCVSITENRGFYCTSRPSTEVITAIWAER</sequence>
<accession>A0ACC1SGM1</accession>
<name>A0ACC1SGM1_9HYPO</name>
<evidence type="ECO:0000313" key="2">
    <source>
        <dbReference type="Proteomes" id="UP001148629"/>
    </source>
</evidence>
<proteinExistence type="predicted"/>
<reference evidence="1" key="1">
    <citation type="submission" date="2022-08" db="EMBL/GenBank/DDBJ databases">
        <title>Genome Sequence of Fusarium decemcellulare.</title>
        <authorList>
            <person name="Buettner E."/>
        </authorList>
    </citation>
    <scope>NUCLEOTIDE SEQUENCE</scope>
    <source>
        <strain evidence="1">Babe19</strain>
    </source>
</reference>
<protein>
    <submittedName>
        <fullName evidence="1">Uncharacterized protein</fullName>
    </submittedName>
</protein>
<dbReference type="Proteomes" id="UP001148629">
    <property type="component" value="Unassembled WGS sequence"/>
</dbReference>